<comment type="caution">
    <text evidence="1">The sequence shown here is derived from an EMBL/GenBank/DDBJ whole genome shotgun (WGS) entry which is preliminary data.</text>
</comment>
<evidence type="ECO:0000313" key="1">
    <source>
        <dbReference type="EMBL" id="KAJ8128158.1"/>
    </source>
</evidence>
<gene>
    <name evidence="1" type="ORF">O1611_g5476</name>
</gene>
<evidence type="ECO:0000313" key="2">
    <source>
        <dbReference type="Proteomes" id="UP001153332"/>
    </source>
</evidence>
<organism evidence="1 2">
    <name type="scientific">Lasiodiplodia mahajangana</name>
    <dbReference type="NCBI Taxonomy" id="1108764"/>
    <lineage>
        <taxon>Eukaryota</taxon>
        <taxon>Fungi</taxon>
        <taxon>Dikarya</taxon>
        <taxon>Ascomycota</taxon>
        <taxon>Pezizomycotina</taxon>
        <taxon>Dothideomycetes</taxon>
        <taxon>Dothideomycetes incertae sedis</taxon>
        <taxon>Botryosphaeriales</taxon>
        <taxon>Botryosphaeriaceae</taxon>
        <taxon>Lasiodiplodia</taxon>
    </lineage>
</organism>
<reference evidence="1" key="1">
    <citation type="submission" date="2022-12" db="EMBL/GenBank/DDBJ databases">
        <title>Genome Sequence of Lasiodiplodia mahajangana.</title>
        <authorList>
            <person name="Buettner E."/>
        </authorList>
    </citation>
    <scope>NUCLEOTIDE SEQUENCE</scope>
    <source>
        <strain evidence="1">VT137</strain>
    </source>
</reference>
<protein>
    <submittedName>
        <fullName evidence="1">Uncharacterized protein</fullName>
    </submittedName>
</protein>
<keyword evidence="2" id="KW-1185">Reference proteome</keyword>
<name>A0ACC2JLP1_9PEZI</name>
<dbReference type="EMBL" id="JAPUUL010001169">
    <property type="protein sequence ID" value="KAJ8128158.1"/>
    <property type="molecule type" value="Genomic_DNA"/>
</dbReference>
<sequence length="321" mass="36902">MAYALQYVKSRDAEIAPQPPPQQLVNQAALEYRHGNLTFHNFPGAPLVIFFHESAADLDEPSWQILADRLVERHGCGVLTWRTERHDLKPSEVAAQIWDFLLNYSADNQQSKNESSGGEGGPPKHDGPPRGPFILVAYSHGGTFAREFIQRELQFKQEQQEKRLDRVAGLVLIETSQNGFIHPDLDKQQIRTKIMGQRPVCVMRGNYLRRAVWELEAEQRSYGVGGIRLAERPRKSLARILKRVRKEEAEDERLTVRQLGLSKNNRIVQLFNCGFQVIRDAPNDVLEAVQWVMDNTEDKKKATTLWEKVVEKVKSFKPWQR</sequence>
<dbReference type="Proteomes" id="UP001153332">
    <property type="component" value="Unassembled WGS sequence"/>
</dbReference>
<proteinExistence type="predicted"/>
<accession>A0ACC2JLP1</accession>